<proteinExistence type="inferred from homology"/>
<dbReference type="InterPro" id="IPR013785">
    <property type="entry name" value="Aldolase_TIM"/>
</dbReference>
<dbReference type="Proteomes" id="UP000440004">
    <property type="component" value="Unassembled WGS sequence"/>
</dbReference>
<feature type="active site" description="Proton donor/acceptor" evidence="5">
    <location>
        <position position="142"/>
    </location>
</feature>
<comment type="catalytic activity">
    <reaction evidence="1 5">
        <text>3-dehydroquinate = 3-dehydroshikimate + H2O</text>
        <dbReference type="Rhea" id="RHEA:21096"/>
        <dbReference type="ChEBI" id="CHEBI:15377"/>
        <dbReference type="ChEBI" id="CHEBI:16630"/>
        <dbReference type="ChEBI" id="CHEBI:32364"/>
        <dbReference type="EC" id="4.2.1.10"/>
    </reaction>
</comment>
<dbReference type="GO" id="GO:0009073">
    <property type="term" value="P:aromatic amino acid family biosynthetic process"/>
    <property type="evidence" value="ECO:0007669"/>
    <property type="project" value="UniProtKB-KW"/>
</dbReference>
<evidence type="ECO:0000256" key="2">
    <source>
        <dbReference type="ARBA" id="ARBA00023141"/>
    </source>
</evidence>
<dbReference type="GO" id="GO:0046279">
    <property type="term" value="P:3,4-dihydroxybenzoate biosynthetic process"/>
    <property type="evidence" value="ECO:0007669"/>
    <property type="project" value="UniProtKB-ARBA"/>
</dbReference>
<dbReference type="InterPro" id="IPR050146">
    <property type="entry name" value="Type-I_3-dehydroquinase"/>
</dbReference>
<dbReference type="PANTHER" id="PTHR43699:SF1">
    <property type="entry name" value="3-DEHYDROQUINATE DEHYDRATASE"/>
    <property type="match status" value="1"/>
</dbReference>
<comment type="subunit">
    <text evidence="5">Homodimer.</text>
</comment>
<dbReference type="PANTHER" id="PTHR43699">
    <property type="entry name" value="3-DEHYDROQUINATE DEHYDRATASE"/>
    <property type="match status" value="1"/>
</dbReference>
<dbReference type="GO" id="GO:0008652">
    <property type="term" value="P:amino acid biosynthetic process"/>
    <property type="evidence" value="ECO:0007669"/>
    <property type="project" value="UniProtKB-KW"/>
</dbReference>
<dbReference type="Gene3D" id="3.20.20.70">
    <property type="entry name" value="Aldolase class I"/>
    <property type="match status" value="1"/>
</dbReference>
<comment type="function">
    <text evidence="5">Involved in the third step of the chorismate pathway, which leads to the biosynthesis of aromatic amino acids. Catalyzes the cis-dehydration of 3-dehydroquinate (DHQ) and introduces the first double bond of the aromatic ring to yield 3-dehydroshikimate.</text>
</comment>
<dbReference type="NCBIfam" id="TIGR01093">
    <property type="entry name" value="aroD"/>
    <property type="match status" value="1"/>
</dbReference>
<keyword evidence="3 5" id="KW-0456">Lyase</keyword>
<feature type="binding site" evidence="5">
    <location>
        <position position="211"/>
    </location>
    <ligand>
        <name>3-dehydroquinate</name>
        <dbReference type="ChEBI" id="CHEBI:32364"/>
    </ligand>
</feature>
<feature type="binding site" evidence="5">
    <location>
        <position position="81"/>
    </location>
    <ligand>
        <name>3-dehydroquinate</name>
        <dbReference type="ChEBI" id="CHEBI:32364"/>
    </ligand>
</feature>
<sequence>MKIIDIRGKILGKNNPAICIPITGNELKNITKQLDEAILSEPDIIELRIDLWQEQMLYNLSSILVDIRNRVKNIPLLITYRSCAEGGQGSYTVNEMVDLYHVISSCDEVDMIDIELSIGDELIIPILDKLKENKIKSVLSYHNFIETPDENFLMDKLKLAQDLGGDVAKIATMPSSKFDVIKVLSTTAKAYEKLDIPIISMSMGELGKISRISGGFFGSIITFASLKNSSSAPGQLEISKLKKILCSLRD</sequence>
<dbReference type="CDD" id="cd00502">
    <property type="entry name" value="DHQase_I"/>
    <property type="match status" value="1"/>
</dbReference>
<evidence type="ECO:0000256" key="3">
    <source>
        <dbReference type="ARBA" id="ARBA00023239"/>
    </source>
</evidence>
<keyword evidence="5" id="KW-0028">Amino-acid biosynthesis</keyword>
<dbReference type="HAMAP" id="MF_00214">
    <property type="entry name" value="AroD"/>
    <property type="match status" value="1"/>
</dbReference>
<accession>A0A6A7K717</accession>
<gene>
    <name evidence="5 6" type="primary">aroD</name>
    <name evidence="6" type="ORF">GC105_04925</name>
</gene>
<dbReference type="EMBL" id="WHNX01000006">
    <property type="protein sequence ID" value="MPW25131.1"/>
    <property type="molecule type" value="Genomic_DNA"/>
</dbReference>
<evidence type="ECO:0000256" key="1">
    <source>
        <dbReference type="ARBA" id="ARBA00001864"/>
    </source>
</evidence>
<comment type="caution">
    <text evidence="5">Lacks conserved residue(s) required for the propagation of feature annotation.</text>
</comment>
<dbReference type="InterPro" id="IPR001381">
    <property type="entry name" value="DHquinase_I"/>
</dbReference>
<keyword evidence="7" id="KW-1185">Reference proteome</keyword>
<dbReference type="Pfam" id="PF01487">
    <property type="entry name" value="DHquinase_I"/>
    <property type="match status" value="1"/>
</dbReference>
<dbReference type="GO" id="GO:0003855">
    <property type="term" value="F:3-dehydroquinate dehydratase activity"/>
    <property type="evidence" value="ECO:0007669"/>
    <property type="project" value="UniProtKB-UniRule"/>
</dbReference>
<comment type="similarity">
    <text evidence="5">Belongs to the type-I 3-dehydroquinase family.</text>
</comment>
<feature type="binding site" evidence="5">
    <location>
        <position position="231"/>
    </location>
    <ligand>
        <name>3-dehydroquinate</name>
        <dbReference type="ChEBI" id="CHEBI:32364"/>
    </ligand>
</feature>
<organism evidence="6 7">
    <name type="scientific">Alkalibaculum sporogenes</name>
    <dbReference type="NCBI Taxonomy" id="2655001"/>
    <lineage>
        <taxon>Bacteria</taxon>
        <taxon>Bacillati</taxon>
        <taxon>Bacillota</taxon>
        <taxon>Clostridia</taxon>
        <taxon>Eubacteriales</taxon>
        <taxon>Eubacteriaceae</taxon>
        <taxon>Alkalibaculum</taxon>
    </lineage>
</organism>
<reference evidence="6 7" key="1">
    <citation type="submission" date="2019-10" db="EMBL/GenBank/DDBJ databases">
        <title>Alkalibaculum tamaniensis sp.nov., a new alkaliphilic acetogen, isolated on methoxylated aromatics from a mud volcano.</title>
        <authorList>
            <person name="Khomyakova M.A."/>
            <person name="Merkel A.Y."/>
            <person name="Bonch-Osmolovskaya E.A."/>
            <person name="Slobodkin A.I."/>
        </authorList>
    </citation>
    <scope>NUCLEOTIDE SEQUENCE [LARGE SCALE GENOMIC DNA]</scope>
    <source>
        <strain evidence="6 7">M08DMB</strain>
    </source>
</reference>
<name>A0A6A7K717_9FIRM</name>
<evidence type="ECO:0000256" key="4">
    <source>
        <dbReference type="ARBA" id="ARBA00023270"/>
    </source>
</evidence>
<keyword evidence="2 5" id="KW-0057">Aromatic amino acid biosynthesis</keyword>
<feature type="binding site" evidence="5">
    <location>
        <position position="235"/>
    </location>
    <ligand>
        <name>3-dehydroquinate</name>
        <dbReference type="ChEBI" id="CHEBI:32364"/>
    </ligand>
</feature>
<dbReference type="EC" id="4.2.1.10" evidence="5"/>
<comment type="caution">
    <text evidence="6">The sequence shown here is derived from an EMBL/GenBank/DDBJ whole genome shotgun (WGS) entry which is preliminary data.</text>
</comment>
<dbReference type="UniPathway" id="UPA00053">
    <property type="reaction ID" value="UER00086"/>
</dbReference>
<dbReference type="RefSeq" id="WP_152802321.1">
    <property type="nucleotide sequence ID" value="NZ_WHNX01000006.1"/>
</dbReference>
<feature type="active site" description="Schiff-base intermediate with substrate" evidence="5">
    <location>
        <position position="169"/>
    </location>
</feature>
<feature type="binding site" evidence="5">
    <location>
        <begin position="46"/>
        <end position="48"/>
    </location>
    <ligand>
        <name>3-dehydroquinate</name>
        <dbReference type="ChEBI" id="CHEBI:32364"/>
    </ligand>
</feature>
<evidence type="ECO:0000313" key="7">
    <source>
        <dbReference type="Proteomes" id="UP000440004"/>
    </source>
</evidence>
<keyword evidence="4 5" id="KW-0704">Schiff base</keyword>
<evidence type="ECO:0000256" key="5">
    <source>
        <dbReference type="HAMAP-Rule" id="MF_00214"/>
    </source>
</evidence>
<protein>
    <recommendedName>
        <fullName evidence="5">3-dehydroquinate dehydratase</fullName>
        <shortName evidence="5">3-dehydroquinase</shortName>
        <ecNumber evidence="5">4.2.1.10</ecNumber>
    </recommendedName>
    <alternativeName>
        <fullName evidence="5">Type I DHQase</fullName>
    </alternativeName>
    <alternativeName>
        <fullName evidence="5">Type I dehydroquinase</fullName>
        <shortName evidence="5">DHQ1</shortName>
    </alternativeName>
</protein>
<dbReference type="AlphaFoldDB" id="A0A6A7K717"/>
<dbReference type="SUPFAM" id="SSF51569">
    <property type="entry name" value="Aldolase"/>
    <property type="match status" value="1"/>
</dbReference>
<comment type="pathway">
    <text evidence="5">Metabolic intermediate biosynthesis; chorismate biosynthesis; chorismate from D-erythrose 4-phosphate and phosphoenolpyruvate: step 3/7.</text>
</comment>
<evidence type="ECO:0000313" key="6">
    <source>
        <dbReference type="EMBL" id="MPW25131.1"/>
    </source>
</evidence>
<dbReference type="GO" id="GO:0009423">
    <property type="term" value="P:chorismate biosynthetic process"/>
    <property type="evidence" value="ECO:0007669"/>
    <property type="project" value="UniProtKB-UniRule"/>
</dbReference>
<dbReference type="FunFam" id="3.20.20.70:FF:000047">
    <property type="entry name" value="3-dehydroquinate dehydratase"/>
    <property type="match status" value="1"/>
</dbReference>